<dbReference type="InterPro" id="IPR013766">
    <property type="entry name" value="Thioredoxin_domain"/>
</dbReference>
<reference evidence="2" key="1">
    <citation type="submission" date="2018-06" db="EMBL/GenBank/DDBJ databases">
        <authorList>
            <person name="Zhirakovskaya E."/>
        </authorList>
    </citation>
    <scope>NUCLEOTIDE SEQUENCE</scope>
</reference>
<organism evidence="2">
    <name type="scientific">hydrothermal vent metagenome</name>
    <dbReference type="NCBI Taxonomy" id="652676"/>
    <lineage>
        <taxon>unclassified sequences</taxon>
        <taxon>metagenomes</taxon>
        <taxon>ecological metagenomes</taxon>
    </lineage>
</organism>
<dbReference type="PROSITE" id="PS51352">
    <property type="entry name" value="THIOREDOXIN_2"/>
    <property type="match status" value="1"/>
</dbReference>
<dbReference type="CDD" id="cd02966">
    <property type="entry name" value="TlpA_like_family"/>
    <property type="match status" value="1"/>
</dbReference>
<dbReference type="PANTHER" id="PTHR42852:SF17">
    <property type="entry name" value="THIOREDOXIN-LIKE PROTEIN HI_1115"/>
    <property type="match status" value="1"/>
</dbReference>
<dbReference type="GO" id="GO:0016491">
    <property type="term" value="F:oxidoreductase activity"/>
    <property type="evidence" value="ECO:0007669"/>
    <property type="project" value="InterPro"/>
</dbReference>
<accession>A0A3B0V055</accession>
<dbReference type="Gene3D" id="3.40.30.10">
    <property type="entry name" value="Glutaredoxin"/>
    <property type="match status" value="1"/>
</dbReference>
<dbReference type="AlphaFoldDB" id="A0A3B0V055"/>
<feature type="domain" description="Thioredoxin" evidence="1">
    <location>
        <begin position="24"/>
        <end position="162"/>
    </location>
</feature>
<dbReference type="InterPro" id="IPR036249">
    <property type="entry name" value="Thioredoxin-like_sf"/>
</dbReference>
<dbReference type="InterPro" id="IPR013740">
    <property type="entry name" value="Redoxin"/>
</dbReference>
<name>A0A3B0V055_9ZZZZ</name>
<sequence length="162" mass="18338">MRKKWSYTLILALILVLPTASFAQRVGSKLKPFAATKTMAGNTINMQEMIGTKPIMLVFWASWCPNCLHEVPRINQLKKIYGKKGMEFIGINVGRNDSETRAALFIKKTGMTYPVVFDRDLKIIRQYMIIAVPTIVVADRKGIIVYRGHGIPEQQILDKAVK</sequence>
<proteinExistence type="predicted"/>
<gene>
    <name evidence="2" type="ORF">MNBD_DELTA04-364</name>
</gene>
<dbReference type="Pfam" id="PF08534">
    <property type="entry name" value="Redoxin"/>
    <property type="match status" value="1"/>
</dbReference>
<protein>
    <recommendedName>
        <fullName evidence="1">Thioredoxin domain-containing protein</fullName>
    </recommendedName>
</protein>
<dbReference type="InterPro" id="IPR050553">
    <property type="entry name" value="Thioredoxin_ResA/DsbE_sf"/>
</dbReference>
<dbReference type="PANTHER" id="PTHR42852">
    <property type="entry name" value="THIOL:DISULFIDE INTERCHANGE PROTEIN DSBE"/>
    <property type="match status" value="1"/>
</dbReference>
<dbReference type="EMBL" id="UOEY01000029">
    <property type="protein sequence ID" value="VAW36808.1"/>
    <property type="molecule type" value="Genomic_DNA"/>
</dbReference>
<evidence type="ECO:0000313" key="2">
    <source>
        <dbReference type="EMBL" id="VAW36808.1"/>
    </source>
</evidence>
<evidence type="ECO:0000259" key="1">
    <source>
        <dbReference type="PROSITE" id="PS51352"/>
    </source>
</evidence>
<dbReference type="SUPFAM" id="SSF52833">
    <property type="entry name" value="Thioredoxin-like"/>
    <property type="match status" value="1"/>
</dbReference>